<accession>A0A4R5DB69</accession>
<organism evidence="8 9">
    <name type="scientific">Dyadobacter psychrotolerans</name>
    <dbReference type="NCBI Taxonomy" id="2541721"/>
    <lineage>
        <taxon>Bacteria</taxon>
        <taxon>Pseudomonadati</taxon>
        <taxon>Bacteroidota</taxon>
        <taxon>Cytophagia</taxon>
        <taxon>Cytophagales</taxon>
        <taxon>Spirosomataceae</taxon>
        <taxon>Dyadobacter</taxon>
    </lineage>
</organism>
<dbReference type="EMBL" id="SMFL01000021">
    <property type="protein sequence ID" value="TDE09230.1"/>
    <property type="molecule type" value="Genomic_DNA"/>
</dbReference>
<evidence type="ECO:0000256" key="6">
    <source>
        <dbReference type="SAM" id="Phobius"/>
    </source>
</evidence>
<evidence type="ECO:0000256" key="3">
    <source>
        <dbReference type="ARBA" id="ARBA00022989"/>
    </source>
</evidence>
<protein>
    <submittedName>
        <fullName evidence="8">HlyD family secretion protein</fullName>
    </submittedName>
</protein>
<dbReference type="SUPFAM" id="SSF111369">
    <property type="entry name" value="HlyD-like secretion proteins"/>
    <property type="match status" value="2"/>
</dbReference>
<evidence type="ECO:0000313" key="8">
    <source>
        <dbReference type="EMBL" id="TDE09230.1"/>
    </source>
</evidence>
<feature type="domain" description="Multidrug resistance protein MdtA-like barrel-sandwich hybrid" evidence="7">
    <location>
        <begin position="63"/>
        <end position="256"/>
    </location>
</feature>
<dbReference type="RefSeq" id="WP_131962340.1">
    <property type="nucleotide sequence ID" value="NZ_SMFL01000021.1"/>
</dbReference>
<keyword evidence="4 6" id="KW-0472">Membrane</keyword>
<dbReference type="Gene3D" id="2.40.30.170">
    <property type="match status" value="1"/>
</dbReference>
<comment type="subcellular location">
    <subcellularLocation>
        <location evidence="1">Membrane</location>
        <topology evidence="1">Single-pass membrane protein</topology>
    </subcellularLocation>
</comment>
<feature type="transmembrane region" description="Helical" evidence="6">
    <location>
        <begin position="20"/>
        <end position="39"/>
    </location>
</feature>
<dbReference type="GO" id="GO:0016020">
    <property type="term" value="C:membrane"/>
    <property type="evidence" value="ECO:0007669"/>
    <property type="project" value="UniProtKB-SubCell"/>
</dbReference>
<reference evidence="8 9" key="1">
    <citation type="submission" date="2019-03" db="EMBL/GenBank/DDBJ databases">
        <title>Dyadobacter AR-3-6 sp. nov., isolated from arctic soil.</title>
        <authorList>
            <person name="Chaudhary D.K."/>
        </authorList>
    </citation>
    <scope>NUCLEOTIDE SEQUENCE [LARGE SCALE GENOMIC DNA]</scope>
    <source>
        <strain evidence="8 9">AR-3-6</strain>
    </source>
</reference>
<keyword evidence="3 6" id="KW-1133">Transmembrane helix</keyword>
<evidence type="ECO:0000256" key="2">
    <source>
        <dbReference type="ARBA" id="ARBA00022692"/>
    </source>
</evidence>
<dbReference type="PANTHER" id="PTHR30386:SF26">
    <property type="entry name" value="TRANSPORT PROTEIN COMB"/>
    <property type="match status" value="1"/>
</dbReference>
<dbReference type="Gene3D" id="1.10.287.470">
    <property type="entry name" value="Helix hairpin bin"/>
    <property type="match status" value="1"/>
</dbReference>
<evidence type="ECO:0000313" key="9">
    <source>
        <dbReference type="Proteomes" id="UP000294850"/>
    </source>
</evidence>
<comment type="caution">
    <text evidence="8">The sequence shown here is derived from an EMBL/GenBank/DDBJ whole genome shotgun (WGS) entry which is preliminary data.</text>
</comment>
<proteinExistence type="predicted"/>
<gene>
    <name evidence="8" type="ORF">E0F88_31280</name>
</gene>
<keyword evidence="2 6" id="KW-0812">Transmembrane</keyword>
<keyword evidence="5" id="KW-0175">Coiled coil</keyword>
<dbReference type="Proteomes" id="UP000294850">
    <property type="component" value="Unassembled WGS sequence"/>
</dbReference>
<sequence>MAEQVHTQKKRKTGSHKLSVTMINLTLFVAVCTVFIWAIRSYYHMGESNFTNDAQIDAFINPINTRVGGYVKEIRFKEHQHVKKGDTLVIIDDSELKTQVAQAEAAYMASRASRNVTTSAINTVSNNINVVDANIAGVKARLANAETNFNRYERLLAEESVTQQQFEQVKTEYEAMKAQYDAAQNQRKSSSLSTVEAGKRLEMNAAEIKRAQAALDLAKLNLSYCIITAPADGVVGRRTLNEGQLIQPGQPVASLVRNDTKWVTANFKEKQMESISVGKKLVIKVDALNGKKYEGVVAAISEATGSKYSAIPVDNSTGNFVKVQQRIPVRIEFSQVNNPADLDLLRVGMNVEITLK</sequence>
<dbReference type="OrthoDB" id="9811754at2"/>
<dbReference type="GO" id="GO:0055085">
    <property type="term" value="P:transmembrane transport"/>
    <property type="evidence" value="ECO:0007669"/>
    <property type="project" value="InterPro"/>
</dbReference>
<dbReference type="Gene3D" id="2.40.50.100">
    <property type="match status" value="1"/>
</dbReference>
<evidence type="ECO:0000256" key="5">
    <source>
        <dbReference type="SAM" id="Coils"/>
    </source>
</evidence>
<dbReference type="InterPro" id="IPR050739">
    <property type="entry name" value="MFP"/>
</dbReference>
<dbReference type="AlphaFoldDB" id="A0A4R5DB69"/>
<keyword evidence="9" id="KW-1185">Reference proteome</keyword>
<name>A0A4R5DB69_9BACT</name>
<dbReference type="PANTHER" id="PTHR30386">
    <property type="entry name" value="MEMBRANE FUSION SUBUNIT OF EMRAB-TOLC MULTIDRUG EFFLUX PUMP"/>
    <property type="match status" value="1"/>
</dbReference>
<dbReference type="InterPro" id="IPR058625">
    <property type="entry name" value="MdtA-like_BSH"/>
</dbReference>
<evidence type="ECO:0000256" key="1">
    <source>
        <dbReference type="ARBA" id="ARBA00004167"/>
    </source>
</evidence>
<dbReference type="Pfam" id="PF25917">
    <property type="entry name" value="BSH_RND"/>
    <property type="match status" value="1"/>
</dbReference>
<feature type="coiled-coil region" evidence="5">
    <location>
        <begin position="135"/>
        <end position="186"/>
    </location>
</feature>
<evidence type="ECO:0000256" key="4">
    <source>
        <dbReference type="ARBA" id="ARBA00023136"/>
    </source>
</evidence>
<evidence type="ECO:0000259" key="7">
    <source>
        <dbReference type="Pfam" id="PF25917"/>
    </source>
</evidence>